<feature type="region of interest" description="Disordered" evidence="1">
    <location>
        <begin position="106"/>
        <end position="146"/>
    </location>
</feature>
<keyword evidence="4" id="KW-1185">Reference proteome</keyword>
<proteinExistence type="predicted"/>
<keyword evidence="2" id="KW-0812">Transmembrane</keyword>
<keyword evidence="2" id="KW-1133">Transmembrane helix</keyword>
<dbReference type="AlphaFoldDB" id="A0A919AQU2"/>
<sequence>MLPTAGTADAPQDPERTLRGELQSRPNRALSVFVSPRTVLEPPGRRESTRPYQPWTDMKRKILITIAAFVGVSVAAAVVVPVLRKHNDGFPDGFNDHVLHERAKTFAKAEDAPDPGDGEGRFVLPSWVPRDATDARSRFRPRATPS</sequence>
<feature type="transmembrane region" description="Helical" evidence="2">
    <location>
        <begin position="62"/>
        <end position="83"/>
    </location>
</feature>
<organism evidence="3 4">
    <name type="scientific">Streptomyces spiralis</name>
    <dbReference type="NCBI Taxonomy" id="66376"/>
    <lineage>
        <taxon>Bacteria</taxon>
        <taxon>Bacillati</taxon>
        <taxon>Actinomycetota</taxon>
        <taxon>Actinomycetes</taxon>
        <taxon>Kitasatosporales</taxon>
        <taxon>Streptomycetaceae</taxon>
        <taxon>Streptomyces</taxon>
    </lineage>
</organism>
<dbReference type="Proteomes" id="UP000641386">
    <property type="component" value="Unassembled WGS sequence"/>
</dbReference>
<name>A0A919AQU2_9ACTN</name>
<protein>
    <submittedName>
        <fullName evidence="3">Uncharacterized protein</fullName>
    </submittedName>
</protein>
<reference evidence="3" key="2">
    <citation type="submission" date="2020-09" db="EMBL/GenBank/DDBJ databases">
        <authorList>
            <person name="Sun Q."/>
            <person name="Ohkuma M."/>
        </authorList>
    </citation>
    <scope>NUCLEOTIDE SEQUENCE</scope>
    <source>
        <strain evidence="3">JCM 3302</strain>
    </source>
</reference>
<evidence type="ECO:0000313" key="4">
    <source>
        <dbReference type="Proteomes" id="UP000641386"/>
    </source>
</evidence>
<comment type="caution">
    <text evidence="3">The sequence shown here is derived from an EMBL/GenBank/DDBJ whole genome shotgun (WGS) entry which is preliminary data.</text>
</comment>
<evidence type="ECO:0000256" key="1">
    <source>
        <dbReference type="SAM" id="MobiDB-lite"/>
    </source>
</evidence>
<evidence type="ECO:0000313" key="3">
    <source>
        <dbReference type="EMBL" id="GHF19072.1"/>
    </source>
</evidence>
<keyword evidence="2" id="KW-0472">Membrane</keyword>
<evidence type="ECO:0000256" key="2">
    <source>
        <dbReference type="SAM" id="Phobius"/>
    </source>
</evidence>
<accession>A0A919AQU2</accession>
<reference evidence="3" key="1">
    <citation type="journal article" date="2014" name="Int. J. Syst. Evol. Microbiol.">
        <title>Complete genome sequence of Corynebacterium casei LMG S-19264T (=DSM 44701T), isolated from a smear-ripened cheese.</title>
        <authorList>
            <consortium name="US DOE Joint Genome Institute (JGI-PGF)"/>
            <person name="Walter F."/>
            <person name="Albersmeier A."/>
            <person name="Kalinowski J."/>
            <person name="Ruckert C."/>
        </authorList>
    </citation>
    <scope>NUCLEOTIDE SEQUENCE</scope>
    <source>
        <strain evidence="3">JCM 3302</strain>
    </source>
</reference>
<dbReference type="EMBL" id="BNBC01000087">
    <property type="protein sequence ID" value="GHF19072.1"/>
    <property type="molecule type" value="Genomic_DNA"/>
</dbReference>
<feature type="region of interest" description="Disordered" evidence="1">
    <location>
        <begin position="1"/>
        <end position="26"/>
    </location>
</feature>
<gene>
    <name evidence="3" type="ORF">GCM10014715_87370</name>
</gene>